<dbReference type="EMBL" id="JAUTAN010000001">
    <property type="protein sequence ID" value="MDQ1102858.1"/>
    <property type="molecule type" value="Genomic_DNA"/>
</dbReference>
<evidence type="ECO:0000313" key="2">
    <source>
        <dbReference type="EMBL" id="MDQ1102858.1"/>
    </source>
</evidence>
<accession>A0AAJ1TZQ1</accession>
<comment type="caution">
    <text evidence="2">The sequence shown here is derived from an EMBL/GenBank/DDBJ whole genome shotgun (WGS) entry which is preliminary data.</text>
</comment>
<reference evidence="2" key="1">
    <citation type="submission" date="2023-07" db="EMBL/GenBank/DDBJ databases">
        <title>Functional and genomic diversity of the sorghum phyllosphere microbiome.</title>
        <authorList>
            <person name="Shade A."/>
        </authorList>
    </citation>
    <scope>NUCLEOTIDE SEQUENCE</scope>
    <source>
        <strain evidence="2">SORGH_AS_1067</strain>
    </source>
</reference>
<dbReference type="AlphaFoldDB" id="A0AAJ1TZQ1"/>
<sequence>MSGRDDGTIVPDAESDVESGAGMVGCPDCGVVAIGHGGRVQVLRDLPCFGRPVRVRWRKRTWR</sequence>
<evidence type="ECO:0000259" key="1">
    <source>
        <dbReference type="Pfam" id="PF14690"/>
    </source>
</evidence>
<dbReference type="InterPro" id="IPR029261">
    <property type="entry name" value="Transposase_Znf"/>
</dbReference>
<proteinExistence type="predicted"/>
<gene>
    <name evidence="2" type="ORF">QE405_000142</name>
</gene>
<dbReference type="Proteomes" id="UP001239215">
    <property type="component" value="Unassembled WGS sequence"/>
</dbReference>
<protein>
    <submittedName>
        <fullName evidence="2">Transposase</fullName>
    </submittedName>
</protein>
<feature type="domain" description="Transposase IS204/IS1001/IS1096/IS1165 zinc-finger" evidence="1">
    <location>
        <begin position="25"/>
        <end position="62"/>
    </location>
</feature>
<dbReference type="Pfam" id="PF14690">
    <property type="entry name" value="Zn_ribbon_ISL3"/>
    <property type="match status" value="1"/>
</dbReference>
<evidence type="ECO:0000313" key="3">
    <source>
        <dbReference type="Proteomes" id="UP001239215"/>
    </source>
</evidence>
<organism evidence="2 3">
    <name type="scientific">Nocardioides zeae</name>
    <dbReference type="NCBI Taxonomy" id="1457234"/>
    <lineage>
        <taxon>Bacteria</taxon>
        <taxon>Bacillati</taxon>
        <taxon>Actinomycetota</taxon>
        <taxon>Actinomycetes</taxon>
        <taxon>Propionibacteriales</taxon>
        <taxon>Nocardioidaceae</taxon>
        <taxon>Nocardioides</taxon>
    </lineage>
</organism>
<name>A0AAJ1TZQ1_9ACTN</name>